<organism evidence="1 2">
    <name type="scientific">Desulfallas thermosapovorans DSM 6562</name>
    <dbReference type="NCBI Taxonomy" id="1121431"/>
    <lineage>
        <taxon>Bacteria</taxon>
        <taxon>Bacillati</taxon>
        <taxon>Bacillota</taxon>
        <taxon>Clostridia</taxon>
        <taxon>Eubacteriales</taxon>
        <taxon>Desulfallaceae</taxon>
        <taxon>Desulfallas</taxon>
    </lineage>
</organism>
<evidence type="ECO:0000313" key="2">
    <source>
        <dbReference type="Proteomes" id="UP000323166"/>
    </source>
</evidence>
<protein>
    <submittedName>
        <fullName evidence="1">Uncharacterized protein</fullName>
    </submittedName>
</protein>
<name>A0A5S4ZXQ9_9FIRM</name>
<reference evidence="1 2" key="1">
    <citation type="submission" date="2019-07" db="EMBL/GenBank/DDBJ databases">
        <title>Genomic Encyclopedia of Type Strains, Phase I: the one thousand microbial genomes (KMG-I) project.</title>
        <authorList>
            <person name="Kyrpides N."/>
        </authorList>
    </citation>
    <scope>NUCLEOTIDE SEQUENCE [LARGE SCALE GENOMIC DNA]</scope>
    <source>
        <strain evidence="1 2">DSM 6562</strain>
    </source>
</reference>
<evidence type="ECO:0000313" key="1">
    <source>
        <dbReference type="EMBL" id="TYO97874.1"/>
    </source>
</evidence>
<dbReference type="EMBL" id="VNHM01000001">
    <property type="protein sequence ID" value="TYO97874.1"/>
    <property type="molecule type" value="Genomic_DNA"/>
</dbReference>
<gene>
    <name evidence="1" type="ORF">LX24_00158</name>
</gene>
<sequence>MEVKNQSLGWKINYHTAGCKYYVVTEHSGAPAANFYYQSRKLAHGLIMPRDGDSSADLK</sequence>
<dbReference type="AlphaFoldDB" id="A0A5S4ZXQ9"/>
<dbReference type="Proteomes" id="UP000323166">
    <property type="component" value="Unassembled WGS sequence"/>
</dbReference>
<comment type="caution">
    <text evidence="1">The sequence shown here is derived from an EMBL/GenBank/DDBJ whole genome shotgun (WGS) entry which is preliminary data.</text>
</comment>
<dbReference type="RefSeq" id="WP_166510232.1">
    <property type="nucleotide sequence ID" value="NZ_VNHM01000001.1"/>
</dbReference>
<keyword evidence="2" id="KW-1185">Reference proteome</keyword>
<proteinExistence type="predicted"/>
<accession>A0A5S4ZXQ9</accession>